<evidence type="ECO:0000256" key="2">
    <source>
        <dbReference type="ARBA" id="ARBA00004745"/>
    </source>
</evidence>
<reference evidence="9" key="1">
    <citation type="submission" date="2019-12" db="EMBL/GenBank/DDBJ databases">
        <authorList>
            <person name="zhang j."/>
            <person name="sun C.M."/>
        </authorList>
    </citation>
    <scope>NUCLEOTIDE SEQUENCE</scope>
    <source>
        <strain evidence="9">NS-1</strain>
    </source>
</reference>
<dbReference type="Proteomes" id="UP000665020">
    <property type="component" value="Chromosome"/>
</dbReference>
<dbReference type="Gene3D" id="3.30.1180.20">
    <property type="entry name" value="Dihydroxyacetone kinase, domain 2"/>
    <property type="match status" value="1"/>
</dbReference>
<evidence type="ECO:0000256" key="1">
    <source>
        <dbReference type="ARBA" id="ARBA00001113"/>
    </source>
</evidence>
<dbReference type="FunFam" id="3.30.1180.20:FF:000002">
    <property type="entry name" value="Dihydroxyacetone kinase subunit DhaK"/>
    <property type="match status" value="1"/>
</dbReference>
<name>A0A8A7KJ02_9FIRM</name>
<dbReference type="SUPFAM" id="SSF82549">
    <property type="entry name" value="DAK1/DegV-like"/>
    <property type="match status" value="1"/>
</dbReference>
<dbReference type="GO" id="GO:0005829">
    <property type="term" value="C:cytosol"/>
    <property type="evidence" value="ECO:0007669"/>
    <property type="project" value="TreeGrafter"/>
</dbReference>
<dbReference type="AlphaFoldDB" id="A0A8A7KJ02"/>
<evidence type="ECO:0000259" key="8">
    <source>
        <dbReference type="PROSITE" id="PS51481"/>
    </source>
</evidence>
<evidence type="ECO:0000256" key="3">
    <source>
        <dbReference type="ARBA" id="ARBA00012095"/>
    </source>
</evidence>
<keyword evidence="10" id="KW-1185">Reference proteome</keyword>
<accession>A0A8A7KJ02</accession>
<evidence type="ECO:0000256" key="5">
    <source>
        <dbReference type="ARBA" id="ARBA00022777"/>
    </source>
</evidence>
<dbReference type="Pfam" id="PF02733">
    <property type="entry name" value="Dak1"/>
    <property type="match status" value="1"/>
</dbReference>
<keyword evidence="6" id="KW-0319">Glycerol metabolism</keyword>
<evidence type="ECO:0000313" key="10">
    <source>
        <dbReference type="Proteomes" id="UP000665020"/>
    </source>
</evidence>
<dbReference type="RefSeq" id="WP_230867905.1">
    <property type="nucleotide sequence ID" value="NZ_CP046640.1"/>
</dbReference>
<gene>
    <name evidence="9" type="primary">dhaK</name>
    <name evidence="9" type="ORF">GM661_17235</name>
</gene>
<dbReference type="InterPro" id="IPR004006">
    <property type="entry name" value="DhaK_dom"/>
</dbReference>
<evidence type="ECO:0000256" key="4">
    <source>
        <dbReference type="ARBA" id="ARBA00022679"/>
    </source>
</evidence>
<keyword evidence="4 9" id="KW-0808">Transferase</keyword>
<dbReference type="PROSITE" id="PS51481">
    <property type="entry name" value="DHAK"/>
    <property type="match status" value="1"/>
</dbReference>
<organism evidence="9 10">
    <name type="scientific">Iocasia fonsfrigidae</name>
    <dbReference type="NCBI Taxonomy" id="2682810"/>
    <lineage>
        <taxon>Bacteria</taxon>
        <taxon>Bacillati</taxon>
        <taxon>Bacillota</taxon>
        <taxon>Clostridia</taxon>
        <taxon>Halanaerobiales</taxon>
        <taxon>Halanaerobiaceae</taxon>
        <taxon>Iocasia</taxon>
    </lineage>
</organism>
<dbReference type="InterPro" id="IPR012736">
    <property type="entry name" value="DhaK_1"/>
</dbReference>
<protein>
    <recommendedName>
        <fullName evidence="3">phosphoenolpyruvate--glycerone phosphotransferase</fullName>
        <ecNumber evidence="3">2.7.1.121</ecNumber>
    </recommendedName>
</protein>
<comment type="subunit">
    <text evidence="7">Homodimer. The dihydroxyacetone kinase complex is composed of a homodimer of DhaM, a homodimer of DhaK and the subunit DhaL.</text>
</comment>
<dbReference type="PANTHER" id="PTHR28629">
    <property type="entry name" value="TRIOKINASE/FMN CYCLASE"/>
    <property type="match status" value="1"/>
</dbReference>
<dbReference type="NCBIfam" id="TIGR02363">
    <property type="entry name" value="dhaK1"/>
    <property type="match status" value="1"/>
</dbReference>
<dbReference type="GO" id="GO:0004371">
    <property type="term" value="F:glycerone kinase activity"/>
    <property type="evidence" value="ECO:0007669"/>
    <property type="project" value="InterPro"/>
</dbReference>
<sequence length="336" mass="36151">MKKIINDPDNFVDEMIEGLLKAHPEELRTVGDDLRELVRKDAPVKDKVAIATGGGSGHLPIFLGYVGKGMLDGVVIGDVFASPSAQQMYNVTKEIDSGKGVLYLYGNYGGDCMNFDMASEMAEMDDIKVETVLVTDDVASSPKGEEEKRRGVAGLVFAYKIAGAKAAAGAELEEVAAVTRKALSNIRTMGVALSPCTIPQVGKPTFEIADDEMEIGMGIHGEPGIHRGPLKSADEIAETILAAIFEDGPYTEGDEVAVLLNGLGATPQEELYIVYRKVAEILNDKGIKIYRNLIGEYATSMEMAGMSITLLKLDEELKDLLDAPADTPFFSQANIR</sequence>
<dbReference type="GO" id="GO:0047324">
    <property type="term" value="F:phosphoenolpyruvate-glycerone phosphotransferase activity"/>
    <property type="evidence" value="ECO:0007669"/>
    <property type="project" value="UniProtKB-EC"/>
</dbReference>
<comment type="catalytic activity">
    <reaction evidence="1">
        <text>dihydroxyacetone + phosphoenolpyruvate = dihydroxyacetone phosphate + pyruvate</text>
        <dbReference type="Rhea" id="RHEA:18381"/>
        <dbReference type="ChEBI" id="CHEBI:15361"/>
        <dbReference type="ChEBI" id="CHEBI:16016"/>
        <dbReference type="ChEBI" id="CHEBI:57642"/>
        <dbReference type="ChEBI" id="CHEBI:58702"/>
        <dbReference type="EC" id="2.7.1.121"/>
    </reaction>
</comment>
<dbReference type="Gene3D" id="3.40.50.10440">
    <property type="entry name" value="Dihydroxyacetone kinase, domain 1"/>
    <property type="match status" value="1"/>
</dbReference>
<comment type="pathway">
    <text evidence="2">Polyol metabolism; glycerol degradation.</text>
</comment>
<proteinExistence type="predicted"/>
<evidence type="ECO:0000313" key="9">
    <source>
        <dbReference type="EMBL" id="QTL99569.1"/>
    </source>
</evidence>
<evidence type="ECO:0000256" key="6">
    <source>
        <dbReference type="ARBA" id="ARBA00022798"/>
    </source>
</evidence>
<evidence type="ECO:0000256" key="7">
    <source>
        <dbReference type="ARBA" id="ARBA00046577"/>
    </source>
</evidence>
<keyword evidence="5 9" id="KW-0418">Kinase</keyword>
<feature type="domain" description="DhaK" evidence="8">
    <location>
        <begin position="7"/>
        <end position="330"/>
    </location>
</feature>
<dbReference type="EMBL" id="CP046640">
    <property type="protein sequence ID" value="QTL99569.1"/>
    <property type="molecule type" value="Genomic_DNA"/>
</dbReference>
<dbReference type="EC" id="2.7.1.121" evidence="3"/>
<dbReference type="InterPro" id="IPR050861">
    <property type="entry name" value="Dihydroxyacetone_Kinase"/>
</dbReference>
<dbReference type="FunFam" id="3.40.50.10440:FF:000001">
    <property type="entry name" value="Dihydroxyacetone kinase, DhaK subunit"/>
    <property type="match status" value="1"/>
</dbReference>
<dbReference type="PANTHER" id="PTHR28629:SF4">
    <property type="entry name" value="TRIOKINASE_FMN CYCLASE"/>
    <property type="match status" value="1"/>
</dbReference>
<dbReference type="KEGG" id="ifn:GM661_17235"/>
<dbReference type="GO" id="GO:0019563">
    <property type="term" value="P:glycerol catabolic process"/>
    <property type="evidence" value="ECO:0007669"/>
    <property type="project" value="TreeGrafter"/>
</dbReference>